<keyword evidence="2" id="KW-0597">Phosphoprotein</keyword>
<evidence type="ECO:0000256" key="6">
    <source>
        <dbReference type="ARBA" id="ARBA00023163"/>
    </source>
</evidence>
<feature type="compositionally biased region" description="Polar residues" evidence="9">
    <location>
        <begin position="312"/>
        <end position="324"/>
    </location>
</feature>
<evidence type="ECO:0000256" key="1">
    <source>
        <dbReference type="ARBA" id="ARBA00004123"/>
    </source>
</evidence>
<feature type="compositionally biased region" description="Low complexity" evidence="9">
    <location>
        <begin position="628"/>
        <end position="637"/>
    </location>
</feature>
<evidence type="ECO:0000256" key="8">
    <source>
        <dbReference type="PROSITE-ProRule" id="PRU00042"/>
    </source>
</evidence>
<feature type="compositionally biased region" description="Polar residues" evidence="9">
    <location>
        <begin position="225"/>
        <end position="234"/>
    </location>
</feature>
<dbReference type="SMART" id="SM01189">
    <property type="entry name" value="ELM2"/>
    <property type="match status" value="1"/>
</dbReference>
<feature type="region of interest" description="Disordered" evidence="9">
    <location>
        <begin position="482"/>
        <end position="549"/>
    </location>
</feature>
<feature type="region of interest" description="Disordered" evidence="9">
    <location>
        <begin position="225"/>
        <end position="246"/>
    </location>
</feature>
<keyword evidence="7" id="KW-0539">Nucleus</keyword>
<protein>
    <recommendedName>
        <fullName evidence="15">ELM2 and SANT domain-containing protein 1-like</fullName>
    </recommendedName>
</protein>
<dbReference type="Gene3D" id="1.10.10.60">
    <property type="entry name" value="Homeodomain-like"/>
    <property type="match status" value="1"/>
</dbReference>
<keyword evidence="14" id="KW-1185">Reference proteome</keyword>
<dbReference type="Pfam" id="PF01448">
    <property type="entry name" value="ELM2"/>
    <property type="match status" value="1"/>
</dbReference>
<evidence type="ECO:0000259" key="11">
    <source>
        <dbReference type="PROSITE" id="PS51156"/>
    </source>
</evidence>
<name>A0A9D3N644_9TELE</name>
<feature type="region of interest" description="Disordered" evidence="9">
    <location>
        <begin position="832"/>
        <end position="863"/>
    </location>
</feature>
<keyword evidence="3" id="KW-0007">Acetylation</keyword>
<feature type="compositionally biased region" description="Basic and acidic residues" evidence="9">
    <location>
        <begin position="952"/>
        <end position="985"/>
    </location>
</feature>
<evidence type="ECO:0000256" key="2">
    <source>
        <dbReference type="ARBA" id="ARBA00022553"/>
    </source>
</evidence>
<dbReference type="EMBL" id="JAHKSW010000025">
    <property type="protein sequence ID" value="KAG7316345.1"/>
    <property type="molecule type" value="Genomic_DNA"/>
</dbReference>
<evidence type="ECO:0000259" key="10">
    <source>
        <dbReference type="PROSITE" id="PS50157"/>
    </source>
</evidence>
<feature type="region of interest" description="Disordered" evidence="9">
    <location>
        <begin position="311"/>
        <end position="416"/>
    </location>
</feature>
<comment type="subcellular location">
    <subcellularLocation>
        <location evidence="1">Nucleus</location>
    </subcellularLocation>
</comment>
<feature type="compositionally biased region" description="Polar residues" evidence="9">
    <location>
        <begin position="332"/>
        <end position="357"/>
    </location>
</feature>
<dbReference type="GO" id="GO:0006357">
    <property type="term" value="P:regulation of transcription by RNA polymerase II"/>
    <property type="evidence" value="ECO:0007669"/>
    <property type="project" value="TreeGrafter"/>
</dbReference>
<evidence type="ECO:0000313" key="14">
    <source>
        <dbReference type="Proteomes" id="UP000824219"/>
    </source>
</evidence>
<organism evidence="13 14">
    <name type="scientific">Hemibagrus wyckioides</name>
    <dbReference type="NCBI Taxonomy" id="337641"/>
    <lineage>
        <taxon>Eukaryota</taxon>
        <taxon>Metazoa</taxon>
        <taxon>Chordata</taxon>
        <taxon>Craniata</taxon>
        <taxon>Vertebrata</taxon>
        <taxon>Euteleostomi</taxon>
        <taxon>Actinopterygii</taxon>
        <taxon>Neopterygii</taxon>
        <taxon>Teleostei</taxon>
        <taxon>Ostariophysi</taxon>
        <taxon>Siluriformes</taxon>
        <taxon>Bagridae</taxon>
        <taxon>Hemibagrus</taxon>
    </lineage>
</organism>
<feature type="region of interest" description="Disordered" evidence="9">
    <location>
        <begin position="945"/>
        <end position="1009"/>
    </location>
</feature>
<feature type="compositionally biased region" description="Acidic residues" evidence="9">
    <location>
        <begin position="986"/>
        <end position="1009"/>
    </location>
</feature>
<keyword evidence="8" id="KW-0479">Metal-binding</keyword>
<feature type="compositionally biased region" description="Low complexity" evidence="9">
    <location>
        <begin position="170"/>
        <end position="181"/>
    </location>
</feature>
<dbReference type="PROSITE" id="PS51293">
    <property type="entry name" value="SANT"/>
    <property type="match status" value="1"/>
</dbReference>
<feature type="region of interest" description="Disordered" evidence="9">
    <location>
        <begin position="896"/>
        <end position="930"/>
    </location>
</feature>
<dbReference type="Proteomes" id="UP000824219">
    <property type="component" value="Linkage Group LG25"/>
</dbReference>
<dbReference type="GO" id="GO:0003677">
    <property type="term" value="F:DNA binding"/>
    <property type="evidence" value="ECO:0007669"/>
    <property type="project" value="UniProtKB-KW"/>
</dbReference>
<dbReference type="PROSITE" id="PS50157">
    <property type="entry name" value="ZINC_FINGER_C2H2_2"/>
    <property type="match status" value="1"/>
</dbReference>
<evidence type="ECO:0000259" key="12">
    <source>
        <dbReference type="PROSITE" id="PS51293"/>
    </source>
</evidence>
<keyword evidence="5" id="KW-0238">DNA-binding</keyword>
<dbReference type="FunFam" id="1.10.10.60:FF:000086">
    <property type="entry name" value="transcriptional-regulating factor 1 isoform X1"/>
    <property type="match status" value="1"/>
</dbReference>
<evidence type="ECO:0000256" key="3">
    <source>
        <dbReference type="ARBA" id="ARBA00022990"/>
    </source>
</evidence>
<keyword evidence="8" id="KW-0863">Zinc-finger</keyword>
<dbReference type="SMART" id="SM00717">
    <property type="entry name" value="SANT"/>
    <property type="match status" value="1"/>
</dbReference>
<feature type="compositionally biased region" description="Low complexity" evidence="9">
    <location>
        <begin position="913"/>
        <end position="923"/>
    </location>
</feature>
<dbReference type="InterPro" id="IPR013087">
    <property type="entry name" value="Znf_C2H2_type"/>
</dbReference>
<reference evidence="13 14" key="1">
    <citation type="submission" date="2021-06" db="EMBL/GenBank/DDBJ databases">
        <title>Chromosome-level genome assembly of the red-tail catfish (Hemibagrus wyckioides).</title>
        <authorList>
            <person name="Shao F."/>
        </authorList>
    </citation>
    <scope>NUCLEOTIDE SEQUENCE [LARGE SCALE GENOMIC DNA]</scope>
    <source>
        <strain evidence="13">EC202008001</strain>
        <tissue evidence="13">Blood</tissue>
    </source>
</reference>
<feature type="domain" description="SANT" evidence="12">
    <location>
        <begin position="764"/>
        <end position="815"/>
    </location>
</feature>
<dbReference type="InterPro" id="IPR001005">
    <property type="entry name" value="SANT/Myb"/>
</dbReference>
<dbReference type="GO" id="GO:0000118">
    <property type="term" value="C:histone deacetylase complex"/>
    <property type="evidence" value="ECO:0007669"/>
    <property type="project" value="TreeGrafter"/>
</dbReference>
<gene>
    <name evidence="13" type="ORF">KOW79_019886</name>
</gene>
<accession>A0A9D3N644</accession>
<dbReference type="GO" id="GO:0003714">
    <property type="term" value="F:transcription corepressor activity"/>
    <property type="evidence" value="ECO:0007669"/>
    <property type="project" value="TreeGrafter"/>
</dbReference>
<dbReference type="InterPro" id="IPR000949">
    <property type="entry name" value="ELM2_dom"/>
</dbReference>
<sequence length="1009" mass="112950">MSLSPHQRGNVSNLGKQNIESIEELAQHSGEGFYNAGGAALEQANSGAGGGTDPSFDLQNSAIFKSEKGYQLWGHFQQSGPVKWVSQEPVHSSTWFPGLPNSTKLPQNFGPSLCGMEDARGHQALPKTNHDMDNLQQEKMSAGSSVTYSEPMQALAPGMEWDSHTMTAMHHSQFQSHQQGQKPGDPQFQPHTMRHSMPDSTLQPFQVAFGPNKQLQTSGFYRAFQGNSAPQNLGYSEPPKSQQQQQQLLQLQQQQQQMQHMLQQQQQQQQQQQRMLQIQQQYHHQQKIQEQLQQMQQQQHHLHQLQNMLQPESCSSQPLQQDQQLARPAPQPDNSQVKAGSCTVPHQRQNPSPQSPMNKDPALGQALQETQETEGKTEALPRRSRRLSKDGISPPGNPPAKEPARNGGIAGVPGPLVGVIHSTQRRRRTSKEINLETLAQKASEMEFLPAKREESTASRQTGMPPLVIPVSVPVRRNQVQMEQTGGWTREQRLPPESTQPSEHKPSVIVTRRRSLRASDSFNQEDAMEDGRSPDKMKRRPRPEPLVIPPPRPCTFIAPSIYSSISPFPSHLRSPVRLLDNPLTLPPYTPPPILSPVREGSGLYFSTFLSSIAAGNQGLPPPPTPKTASRSLLRSSSSDITPPMLPLIGEATPVSLEPRINIGPKYQAEIPELQEESLVEQDQHKATLVWLPLPQVESSPSQNETVDNLMNLACSSVLCGGGTNVELMHHCLHENGGDVMKTLEVLLLKKPIFPKDHHLTNYHYAGSDCWTVDEKHYFNKGISAYRKDFLLVQKLVQTKTVAQCVEFYYTYKKQVKVGRSGIPIYGPLEPEERVPEIPQIKQEQPEAGDESKRKAEHEDGGTDHLRNVTKALQEGKVLVLSNPKVVSLNEVTALRQETRTPPFFAPKPRESAARRSAPASAPKSQGEPEGIFPCKKCSRVFYKVKSRSAHMKSHAEQEKKAAAQRQREEEERLAALARLKQEQAERFEDDSDEDEEYVIETDNDRDDDWR</sequence>
<dbReference type="PANTHER" id="PTHR16089:SF24">
    <property type="entry name" value="MITOTIC DEACETYLASE-ASSOCIATED SANT DOMAIN PROTEIN"/>
    <property type="match status" value="1"/>
</dbReference>
<keyword evidence="6" id="KW-0804">Transcription</keyword>
<feature type="domain" description="ELM2" evidence="11">
    <location>
        <begin position="657"/>
        <end position="749"/>
    </location>
</feature>
<evidence type="ECO:0008006" key="15">
    <source>
        <dbReference type="Google" id="ProtNLM"/>
    </source>
</evidence>
<dbReference type="GO" id="GO:0008270">
    <property type="term" value="F:zinc ion binding"/>
    <property type="evidence" value="ECO:0007669"/>
    <property type="project" value="UniProtKB-KW"/>
</dbReference>
<evidence type="ECO:0000256" key="5">
    <source>
        <dbReference type="ARBA" id="ARBA00023125"/>
    </source>
</evidence>
<dbReference type="SUPFAM" id="SSF46689">
    <property type="entry name" value="Homeodomain-like"/>
    <property type="match status" value="1"/>
</dbReference>
<keyword evidence="4" id="KW-0805">Transcription regulation</keyword>
<evidence type="ECO:0000256" key="7">
    <source>
        <dbReference type="ARBA" id="ARBA00023242"/>
    </source>
</evidence>
<evidence type="ECO:0000256" key="9">
    <source>
        <dbReference type="SAM" id="MobiDB-lite"/>
    </source>
</evidence>
<keyword evidence="8" id="KW-0862">Zinc</keyword>
<proteinExistence type="predicted"/>
<feature type="region of interest" description="Disordered" evidence="9">
    <location>
        <begin position="169"/>
        <end position="205"/>
    </location>
</feature>
<dbReference type="GO" id="GO:0005667">
    <property type="term" value="C:transcription regulator complex"/>
    <property type="evidence" value="ECO:0007669"/>
    <property type="project" value="TreeGrafter"/>
</dbReference>
<evidence type="ECO:0000256" key="4">
    <source>
        <dbReference type="ARBA" id="ARBA00023015"/>
    </source>
</evidence>
<dbReference type="OrthoDB" id="10258692at2759"/>
<feature type="region of interest" description="Disordered" evidence="9">
    <location>
        <begin position="614"/>
        <end position="637"/>
    </location>
</feature>
<dbReference type="AlphaFoldDB" id="A0A9D3N644"/>
<comment type="caution">
    <text evidence="13">The sequence shown here is derived from an EMBL/GenBank/DDBJ whole genome shotgun (WGS) entry which is preliminary data.</text>
</comment>
<dbReference type="InterPro" id="IPR017884">
    <property type="entry name" value="SANT_dom"/>
</dbReference>
<dbReference type="PROSITE" id="PS51156">
    <property type="entry name" value="ELM2"/>
    <property type="match status" value="1"/>
</dbReference>
<feature type="domain" description="C2H2-type" evidence="10">
    <location>
        <begin position="931"/>
        <end position="958"/>
    </location>
</feature>
<dbReference type="InterPro" id="IPR051066">
    <property type="entry name" value="Trans_reg/Corepressor"/>
</dbReference>
<feature type="compositionally biased region" description="Basic and acidic residues" evidence="9">
    <location>
        <begin position="848"/>
        <end position="863"/>
    </location>
</feature>
<dbReference type="PROSITE" id="PS00028">
    <property type="entry name" value="ZINC_FINGER_C2H2_1"/>
    <property type="match status" value="1"/>
</dbReference>
<dbReference type="PANTHER" id="PTHR16089">
    <property type="entry name" value="REST COREPRESSOR COREST PROTEIN-RELATED"/>
    <property type="match status" value="1"/>
</dbReference>
<evidence type="ECO:0000313" key="13">
    <source>
        <dbReference type="EMBL" id="KAG7316345.1"/>
    </source>
</evidence>
<dbReference type="InterPro" id="IPR009057">
    <property type="entry name" value="Homeodomain-like_sf"/>
</dbReference>